<dbReference type="AlphaFoldDB" id="A0AAN6VE08"/>
<evidence type="ECO:0000256" key="1">
    <source>
        <dbReference type="SAM" id="Phobius"/>
    </source>
</evidence>
<dbReference type="EMBL" id="MU857170">
    <property type="protein sequence ID" value="KAK4149344.1"/>
    <property type="molecule type" value="Genomic_DNA"/>
</dbReference>
<evidence type="ECO:0000313" key="3">
    <source>
        <dbReference type="Proteomes" id="UP001302745"/>
    </source>
</evidence>
<reference evidence="2" key="2">
    <citation type="submission" date="2023-05" db="EMBL/GenBank/DDBJ databases">
        <authorList>
            <consortium name="Lawrence Berkeley National Laboratory"/>
            <person name="Steindorff A."/>
            <person name="Hensen N."/>
            <person name="Bonometti L."/>
            <person name="Westerberg I."/>
            <person name="Brannstrom I.O."/>
            <person name="Guillou S."/>
            <person name="Cros-Aarteil S."/>
            <person name="Calhoun S."/>
            <person name="Haridas S."/>
            <person name="Kuo A."/>
            <person name="Mondo S."/>
            <person name="Pangilinan J."/>
            <person name="Riley R."/>
            <person name="Labutti K."/>
            <person name="Andreopoulos B."/>
            <person name="Lipzen A."/>
            <person name="Chen C."/>
            <person name="Yanf M."/>
            <person name="Daum C."/>
            <person name="Ng V."/>
            <person name="Clum A."/>
            <person name="Ohm R."/>
            <person name="Martin F."/>
            <person name="Silar P."/>
            <person name="Natvig D."/>
            <person name="Lalanne C."/>
            <person name="Gautier V."/>
            <person name="Ament-Velasquez S.L."/>
            <person name="Kruys A."/>
            <person name="Hutchinson M.I."/>
            <person name="Powell A.J."/>
            <person name="Barry K."/>
            <person name="Miller A.N."/>
            <person name="Grigoriev I.V."/>
            <person name="Debuchy R."/>
            <person name="Gladieux P."/>
            <person name="Thoren M.H."/>
            <person name="Johannesson H."/>
        </authorList>
    </citation>
    <scope>NUCLEOTIDE SEQUENCE</scope>
    <source>
        <strain evidence="2">CBS 538.74</strain>
    </source>
</reference>
<proteinExistence type="predicted"/>
<keyword evidence="1" id="KW-1133">Transmembrane helix</keyword>
<name>A0AAN6VE08_9PEZI</name>
<feature type="transmembrane region" description="Helical" evidence="1">
    <location>
        <begin position="103"/>
        <end position="124"/>
    </location>
</feature>
<dbReference type="CDD" id="cd12148">
    <property type="entry name" value="fungal_TF_MHR"/>
    <property type="match status" value="1"/>
</dbReference>
<protein>
    <submittedName>
        <fullName evidence="2">Uncharacterized protein</fullName>
    </submittedName>
</protein>
<reference evidence="2" key="1">
    <citation type="journal article" date="2023" name="Mol. Phylogenet. Evol.">
        <title>Genome-scale phylogeny and comparative genomics of the fungal order Sordariales.</title>
        <authorList>
            <person name="Hensen N."/>
            <person name="Bonometti L."/>
            <person name="Westerberg I."/>
            <person name="Brannstrom I.O."/>
            <person name="Guillou S."/>
            <person name="Cros-Aarteil S."/>
            <person name="Calhoun S."/>
            <person name="Haridas S."/>
            <person name="Kuo A."/>
            <person name="Mondo S."/>
            <person name="Pangilinan J."/>
            <person name="Riley R."/>
            <person name="LaButti K."/>
            <person name="Andreopoulos B."/>
            <person name="Lipzen A."/>
            <person name="Chen C."/>
            <person name="Yan M."/>
            <person name="Daum C."/>
            <person name="Ng V."/>
            <person name="Clum A."/>
            <person name="Steindorff A."/>
            <person name="Ohm R.A."/>
            <person name="Martin F."/>
            <person name="Silar P."/>
            <person name="Natvig D.O."/>
            <person name="Lalanne C."/>
            <person name="Gautier V."/>
            <person name="Ament-Velasquez S.L."/>
            <person name="Kruys A."/>
            <person name="Hutchinson M.I."/>
            <person name="Powell A.J."/>
            <person name="Barry K."/>
            <person name="Miller A.N."/>
            <person name="Grigoriev I.V."/>
            <person name="Debuchy R."/>
            <person name="Gladieux P."/>
            <person name="Hiltunen Thoren M."/>
            <person name="Johannesson H."/>
        </authorList>
    </citation>
    <scope>NUCLEOTIDE SEQUENCE</scope>
    <source>
        <strain evidence="2">CBS 538.74</strain>
    </source>
</reference>
<keyword evidence="3" id="KW-1185">Reference proteome</keyword>
<comment type="caution">
    <text evidence="2">The sequence shown here is derived from an EMBL/GenBank/DDBJ whole genome shotgun (WGS) entry which is preliminary data.</text>
</comment>
<sequence>MDNCCAVLVPTIRLLPSLSLAFAKWDRFSRETAGDDVTEFFIRSDHVLRLSIRTLIHRAVPNPPGSWTTFTLECIQGARDTLAQHQECMAVVERSTLGLFSTYMNWTILFAPFVPFIVLFCQVIETKDRTDLIRLEAFVASLQPHPTVTEAVDKFRRLFQVLYNVASQYVESQAGVGRDDQQSSTEVDTCLAAFGFPSHPIPGQQQAGYLAGAMGDASDQAFQRGVNPMIWMGNGTQLEDWFYNNQQMITLLEDGFPDEAS</sequence>
<dbReference type="Proteomes" id="UP001302745">
    <property type="component" value="Unassembled WGS sequence"/>
</dbReference>
<accession>A0AAN6VE08</accession>
<organism evidence="2 3">
    <name type="scientific">Chaetomidium leptoderma</name>
    <dbReference type="NCBI Taxonomy" id="669021"/>
    <lineage>
        <taxon>Eukaryota</taxon>
        <taxon>Fungi</taxon>
        <taxon>Dikarya</taxon>
        <taxon>Ascomycota</taxon>
        <taxon>Pezizomycotina</taxon>
        <taxon>Sordariomycetes</taxon>
        <taxon>Sordariomycetidae</taxon>
        <taxon>Sordariales</taxon>
        <taxon>Chaetomiaceae</taxon>
        <taxon>Chaetomidium</taxon>
    </lineage>
</organism>
<keyword evidence="1" id="KW-0472">Membrane</keyword>
<evidence type="ECO:0000313" key="2">
    <source>
        <dbReference type="EMBL" id="KAK4149344.1"/>
    </source>
</evidence>
<keyword evidence="1" id="KW-0812">Transmembrane</keyword>
<gene>
    <name evidence="2" type="ORF">C8A00DRAFT_18946</name>
</gene>